<evidence type="ECO:0000313" key="3">
    <source>
        <dbReference type="Proteomes" id="UP000215127"/>
    </source>
</evidence>
<dbReference type="Gene3D" id="3.30.710.10">
    <property type="entry name" value="Potassium Channel Kv1.1, Chain A"/>
    <property type="match status" value="1"/>
</dbReference>
<dbReference type="CDD" id="cd18186">
    <property type="entry name" value="BTB_POZ_ZBTB_KLHL-like"/>
    <property type="match status" value="1"/>
</dbReference>
<name>A0A1X7S557_ZYMT9</name>
<reference evidence="2 3" key="1">
    <citation type="submission" date="2016-06" db="EMBL/GenBank/DDBJ databases">
        <authorList>
            <person name="Kjaerup R.B."/>
            <person name="Dalgaard T.S."/>
            <person name="Juul-Madsen H.R."/>
        </authorList>
    </citation>
    <scope>NUCLEOTIDE SEQUENCE [LARGE SCALE GENOMIC DNA]</scope>
</reference>
<dbReference type="EMBL" id="LT853701">
    <property type="protein sequence ID" value="SMQ54823.1"/>
    <property type="molecule type" value="Genomic_DNA"/>
</dbReference>
<dbReference type="Proteomes" id="UP000215127">
    <property type="component" value="Chromosome 10"/>
</dbReference>
<feature type="domain" description="BTB" evidence="1">
    <location>
        <begin position="43"/>
        <end position="104"/>
    </location>
</feature>
<dbReference type="AlphaFoldDB" id="A0A1X7S557"/>
<dbReference type="InterPro" id="IPR011333">
    <property type="entry name" value="SKP1/BTB/POZ_sf"/>
</dbReference>
<protein>
    <recommendedName>
        <fullName evidence="1">BTB domain-containing protein</fullName>
    </recommendedName>
</protein>
<dbReference type="Pfam" id="PF00651">
    <property type="entry name" value="BTB"/>
    <property type="match status" value="1"/>
</dbReference>
<evidence type="ECO:0000313" key="2">
    <source>
        <dbReference type="EMBL" id="SMQ54823.1"/>
    </source>
</evidence>
<dbReference type="PROSITE" id="PS50097">
    <property type="entry name" value="BTB"/>
    <property type="match status" value="1"/>
</dbReference>
<sequence>MRQYTAPSSHLQHQRPRRTTIADMTIQFLTDATTRLSLDQRYADLELHCGGEIFKVHRAVVCSASSRTAAECDRGDEPDSITIISLDGINAKATNSMLQFMYHGTFTQIVKLVVYQLQLGNDPLETYQIMPEYINAEEGSILQTVFNVISSPDTTYTTRLRAWSSTTSS</sequence>
<proteinExistence type="predicted"/>
<gene>
    <name evidence="2" type="ORF">ZT3D7_G9978</name>
</gene>
<accession>A0A1X7S557</accession>
<dbReference type="InterPro" id="IPR000210">
    <property type="entry name" value="BTB/POZ_dom"/>
</dbReference>
<organism evidence="2 3">
    <name type="scientific">Zymoseptoria tritici (strain ST99CH_3D7)</name>
    <dbReference type="NCBI Taxonomy" id="1276538"/>
    <lineage>
        <taxon>Eukaryota</taxon>
        <taxon>Fungi</taxon>
        <taxon>Dikarya</taxon>
        <taxon>Ascomycota</taxon>
        <taxon>Pezizomycotina</taxon>
        <taxon>Dothideomycetes</taxon>
        <taxon>Dothideomycetidae</taxon>
        <taxon>Mycosphaerellales</taxon>
        <taxon>Mycosphaerellaceae</taxon>
        <taxon>Zymoseptoria</taxon>
    </lineage>
</organism>
<evidence type="ECO:0000259" key="1">
    <source>
        <dbReference type="PROSITE" id="PS50097"/>
    </source>
</evidence>
<dbReference type="SUPFAM" id="SSF54695">
    <property type="entry name" value="POZ domain"/>
    <property type="match status" value="1"/>
</dbReference>
<keyword evidence="3" id="KW-1185">Reference proteome</keyword>